<feature type="non-terminal residue" evidence="9">
    <location>
        <position position="472"/>
    </location>
</feature>
<comment type="caution">
    <text evidence="9">The sequence shown here is derived from an EMBL/GenBank/DDBJ whole genome shotgun (WGS) entry which is preliminary data.</text>
</comment>
<accession>A0A2M7KB49</accession>
<comment type="pathway">
    <text evidence="1">Protein modification; protein lipoylation via exogenous pathway; protein N(6)-(lipoyl)lysine from lipoate: step 2/2.</text>
</comment>
<dbReference type="GO" id="GO:0005524">
    <property type="term" value="F:ATP binding"/>
    <property type="evidence" value="ECO:0007669"/>
    <property type="project" value="UniProtKB-KW"/>
</dbReference>
<protein>
    <recommendedName>
        <fullName evidence="3">lipoate--protein ligase</fullName>
        <ecNumber evidence="3">6.3.1.20</ecNumber>
    </recommendedName>
</protein>
<dbReference type="Proteomes" id="UP000231493">
    <property type="component" value="Unassembled WGS sequence"/>
</dbReference>
<evidence type="ECO:0000256" key="3">
    <source>
        <dbReference type="ARBA" id="ARBA00012367"/>
    </source>
</evidence>
<dbReference type="PANTHER" id="PTHR43679:SF2">
    <property type="entry name" value="OCTANOYL-[GCVH]:PROTEIN N-OCTANOYLTRANSFERASE"/>
    <property type="match status" value="1"/>
</dbReference>
<dbReference type="EMBL" id="PFIP01000008">
    <property type="protein sequence ID" value="PIX35352.1"/>
    <property type="molecule type" value="Genomic_DNA"/>
</dbReference>
<comment type="catalytic activity">
    <reaction evidence="7">
        <text>L-lysyl-[lipoyl-carrier protein] + (R)-lipoate + ATP = N(6)-[(R)-lipoyl]-L-lysyl-[lipoyl-carrier protein] + AMP + diphosphate + H(+)</text>
        <dbReference type="Rhea" id="RHEA:49288"/>
        <dbReference type="Rhea" id="RHEA-COMP:10500"/>
        <dbReference type="Rhea" id="RHEA-COMP:10502"/>
        <dbReference type="ChEBI" id="CHEBI:15378"/>
        <dbReference type="ChEBI" id="CHEBI:29969"/>
        <dbReference type="ChEBI" id="CHEBI:30616"/>
        <dbReference type="ChEBI" id="CHEBI:33019"/>
        <dbReference type="ChEBI" id="CHEBI:83088"/>
        <dbReference type="ChEBI" id="CHEBI:83099"/>
        <dbReference type="ChEBI" id="CHEBI:456215"/>
        <dbReference type="EC" id="6.3.1.20"/>
    </reaction>
</comment>
<evidence type="ECO:0000256" key="6">
    <source>
        <dbReference type="ARBA" id="ARBA00022840"/>
    </source>
</evidence>
<proteinExistence type="predicted"/>
<feature type="domain" description="BPL/LPL catalytic" evidence="8">
    <location>
        <begin position="31"/>
        <end position="224"/>
    </location>
</feature>
<reference evidence="10" key="1">
    <citation type="submission" date="2017-09" db="EMBL/GenBank/DDBJ databases">
        <title>Depth-based differentiation of microbial function through sediment-hosted aquifers and enrichment of novel symbionts in the deep terrestrial subsurface.</title>
        <authorList>
            <person name="Probst A.J."/>
            <person name="Ladd B."/>
            <person name="Jarett J.K."/>
            <person name="Geller-Mcgrath D.E."/>
            <person name="Sieber C.M."/>
            <person name="Emerson J.B."/>
            <person name="Anantharaman K."/>
            <person name="Thomas B.C."/>
            <person name="Malmstrom R."/>
            <person name="Stieglmeier M."/>
            <person name="Klingl A."/>
            <person name="Woyke T."/>
            <person name="Ryan C.M."/>
            <person name="Banfield J.F."/>
        </authorList>
    </citation>
    <scope>NUCLEOTIDE SEQUENCE [LARGE SCALE GENOMIC DNA]</scope>
</reference>
<organism evidence="9 10">
    <name type="scientific">Candidatus Infernicultor aquiphilus</name>
    <dbReference type="NCBI Taxonomy" id="1805029"/>
    <lineage>
        <taxon>Bacteria</taxon>
        <taxon>Pseudomonadati</taxon>
        <taxon>Atribacterota</taxon>
        <taxon>Candidatus Phoenicimicrobiia</taxon>
        <taxon>Candidatus Pheonicimicrobiales</taxon>
        <taxon>Candidatus Phoenicimicrobiaceae</taxon>
        <taxon>Candidatus Infernicultor</taxon>
    </lineage>
</organism>
<keyword evidence="5" id="KW-0547">Nucleotide-binding</keyword>
<evidence type="ECO:0000313" key="9">
    <source>
        <dbReference type="EMBL" id="PIX35352.1"/>
    </source>
</evidence>
<dbReference type="PROSITE" id="PS51733">
    <property type="entry name" value="BPL_LPL_CATALYTIC"/>
    <property type="match status" value="1"/>
</dbReference>
<sequence length="472" mass="54006">MSKWRLLDTGILTAAENIALDEALLEAKNNGNIPNTVRFLQFYPPAVLLGYHQSLEQEIRVDFCKRAGIDINRRITGGGAIYFDETQLGWEIICEKQFFNMRIADTDFFKRLSQPVIYALRKLGIVASFRPRNDIEVSGRKISGTGGTEDGDVFLFQGTLLVDFDIETMLKALRIPIEKLKDKEVDSAKERVTCLKWELGYVPDIDELKIILKESFEKKFDIILEPGKLTEEEELLFKEKKNKFESPEIINKIKLPKDAQQMICSIYKADGGLIRISLVINLSYNRIQSIVITGDFFTYPQRAIFDLEAELKDIPADKKVIEKKIKDFFERNHPQIPGISSSDFVNAVNKALEKIDTARFRIPLGLADRIFTVNGSFAETIAKSPRHLLIPYCAKSLDCGWRYKRGCIKCGECSISEAYRLGRNQKMQITTILSFEDLMETLEKFRLKGVSSYIGCCCEAFYTKHLEDFERS</sequence>
<evidence type="ECO:0000259" key="8">
    <source>
        <dbReference type="PROSITE" id="PS51733"/>
    </source>
</evidence>
<dbReference type="PANTHER" id="PTHR43679">
    <property type="entry name" value="OCTANOYLTRANSFERASE LIPM-RELATED"/>
    <property type="match status" value="1"/>
</dbReference>
<dbReference type="Gene3D" id="3.30.930.10">
    <property type="entry name" value="Bira Bifunctional Protein, Domain 2"/>
    <property type="match status" value="1"/>
</dbReference>
<dbReference type="InterPro" id="IPR045864">
    <property type="entry name" value="aa-tRNA-synth_II/BPL/LPL"/>
</dbReference>
<dbReference type="Pfam" id="PF21948">
    <property type="entry name" value="LplA-B_cat"/>
    <property type="match status" value="1"/>
</dbReference>
<dbReference type="Pfam" id="PF10437">
    <property type="entry name" value="Lip_prot_lig_C"/>
    <property type="match status" value="1"/>
</dbReference>
<evidence type="ECO:0000313" key="10">
    <source>
        <dbReference type="Proteomes" id="UP000231493"/>
    </source>
</evidence>
<dbReference type="EC" id="6.3.1.20" evidence="3"/>
<dbReference type="InterPro" id="IPR004143">
    <property type="entry name" value="BPL_LPL_catalytic"/>
</dbReference>
<dbReference type="AlphaFoldDB" id="A0A2M7KB49"/>
<evidence type="ECO:0000256" key="5">
    <source>
        <dbReference type="ARBA" id="ARBA00022741"/>
    </source>
</evidence>
<dbReference type="GO" id="GO:0009249">
    <property type="term" value="P:protein lipoylation"/>
    <property type="evidence" value="ECO:0007669"/>
    <property type="project" value="UniProtKB-ARBA"/>
</dbReference>
<evidence type="ECO:0000256" key="4">
    <source>
        <dbReference type="ARBA" id="ARBA00022598"/>
    </source>
</evidence>
<keyword evidence="4 9" id="KW-0436">Ligase</keyword>
<evidence type="ECO:0000256" key="2">
    <source>
        <dbReference type="ARBA" id="ARBA00005124"/>
    </source>
</evidence>
<dbReference type="SUPFAM" id="SSF55681">
    <property type="entry name" value="Class II aaRS and biotin synthetases"/>
    <property type="match status" value="1"/>
</dbReference>
<evidence type="ECO:0000256" key="1">
    <source>
        <dbReference type="ARBA" id="ARBA00005085"/>
    </source>
</evidence>
<gene>
    <name evidence="9" type="ORF">COZ58_00285</name>
</gene>
<keyword evidence="6" id="KW-0067">ATP-binding</keyword>
<dbReference type="SUPFAM" id="SSF82649">
    <property type="entry name" value="SufE/NifU"/>
    <property type="match status" value="1"/>
</dbReference>
<dbReference type="GO" id="GO:0016979">
    <property type="term" value="F:lipoate-protein ligase activity"/>
    <property type="evidence" value="ECO:0007669"/>
    <property type="project" value="UniProtKB-EC"/>
</dbReference>
<dbReference type="Gene3D" id="3.30.390.50">
    <property type="entry name" value="CO dehydrogenase flavoprotein, C-terminal domain"/>
    <property type="match status" value="1"/>
</dbReference>
<evidence type="ECO:0000256" key="7">
    <source>
        <dbReference type="ARBA" id="ARBA00048037"/>
    </source>
</evidence>
<dbReference type="InterPro" id="IPR050664">
    <property type="entry name" value="Octanoyltrans_LipM/LipL"/>
</dbReference>
<dbReference type="InterPro" id="IPR019491">
    <property type="entry name" value="Lipoate_protein_ligase_C"/>
</dbReference>
<dbReference type="UniPathway" id="UPA00537">
    <property type="reaction ID" value="UER00594"/>
</dbReference>
<name>A0A2M7KB49_9BACT</name>
<dbReference type="CDD" id="cd16443">
    <property type="entry name" value="LplA"/>
    <property type="match status" value="1"/>
</dbReference>
<comment type="pathway">
    <text evidence="2">Protein modification; protein lipoylation via exogenous pathway; protein N(6)-(lipoyl)lysine from lipoate: step 1/2.</text>
</comment>